<evidence type="ECO:0000256" key="1">
    <source>
        <dbReference type="SAM" id="MobiDB-lite"/>
    </source>
</evidence>
<comment type="caution">
    <text evidence="2">The sequence shown here is derived from an EMBL/GenBank/DDBJ whole genome shotgun (WGS) entry which is preliminary data.</text>
</comment>
<evidence type="ECO:0000313" key="3">
    <source>
        <dbReference type="Proteomes" id="UP000498740"/>
    </source>
</evidence>
<dbReference type="AlphaFoldDB" id="A0A7J0CJJ5"/>
<organism evidence="2 3">
    <name type="scientific">Streptomyces microflavus</name>
    <name type="common">Streptomyces lipmanii</name>
    <dbReference type="NCBI Taxonomy" id="1919"/>
    <lineage>
        <taxon>Bacteria</taxon>
        <taxon>Bacillati</taxon>
        <taxon>Actinomycetota</taxon>
        <taxon>Actinomycetes</taxon>
        <taxon>Kitasatosporales</taxon>
        <taxon>Streptomycetaceae</taxon>
        <taxon>Streptomyces</taxon>
    </lineage>
</organism>
<feature type="compositionally biased region" description="Polar residues" evidence="1">
    <location>
        <begin position="27"/>
        <end position="45"/>
    </location>
</feature>
<accession>A0A7J0CJJ5</accession>
<reference evidence="2 3" key="1">
    <citation type="submission" date="2020-05" db="EMBL/GenBank/DDBJ databases">
        <title>Whole genome shotgun sequence of Streptomyces microflavus NBRC 13062.</title>
        <authorList>
            <person name="Komaki H."/>
            <person name="Tamura T."/>
        </authorList>
    </citation>
    <scope>NUCLEOTIDE SEQUENCE [LARGE SCALE GENOMIC DNA]</scope>
    <source>
        <strain evidence="2 3">NBRC 13062</strain>
    </source>
</reference>
<gene>
    <name evidence="2" type="ORF">Smic_12220</name>
</gene>
<feature type="region of interest" description="Disordered" evidence="1">
    <location>
        <begin position="1"/>
        <end position="104"/>
    </location>
</feature>
<dbReference type="Proteomes" id="UP000498740">
    <property type="component" value="Unassembled WGS sequence"/>
</dbReference>
<name>A0A7J0CJJ5_STRMI</name>
<proteinExistence type="predicted"/>
<evidence type="ECO:0000313" key="2">
    <source>
        <dbReference type="EMBL" id="GFN02666.1"/>
    </source>
</evidence>
<protein>
    <submittedName>
        <fullName evidence="2">Uncharacterized protein</fullName>
    </submittedName>
</protein>
<sequence length="104" mass="10474">MEVAAVELDGAGRWCGEGGQDPEASTVRGTTSGPPSPLSDTSCQEVSPGAGTSARGSARKAPEPGRVVTSPSAASWAMARETVTGLTRNRSTSARLDGSFPPGE</sequence>
<feature type="compositionally biased region" description="Polar residues" evidence="1">
    <location>
        <begin position="84"/>
        <end position="94"/>
    </location>
</feature>
<dbReference type="EMBL" id="BLWD01000001">
    <property type="protein sequence ID" value="GFN02666.1"/>
    <property type="molecule type" value="Genomic_DNA"/>
</dbReference>